<feature type="site" description="Essential for prephenate dehydratase activity" evidence="19">
    <location>
        <position position="283"/>
    </location>
</feature>
<dbReference type="InterPro" id="IPR036979">
    <property type="entry name" value="CM_dom_sf"/>
</dbReference>
<evidence type="ECO:0000256" key="12">
    <source>
        <dbReference type="ARBA" id="ARBA00023222"/>
    </source>
</evidence>
<dbReference type="EMBL" id="FOIM01000033">
    <property type="protein sequence ID" value="SEU11978.1"/>
    <property type="molecule type" value="Genomic_DNA"/>
</dbReference>
<dbReference type="SMART" id="SM00830">
    <property type="entry name" value="CM_2"/>
    <property type="match status" value="1"/>
</dbReference>
<comment type="catalytic activity">
    <reaction evidence="1">
        <text>chorismate = prephenate</text>
        <dbReference type="Rhea" id="RHEA:13897"/>
        <dbReference type="ChEBI" id="CHEBI:29748"/>
        <dbReference type="ChEBI" id="CHEBI:29934"/>
        <dbReference type="EC" id="5.4.99.5"/>
    </reaction>
</comment>
<dbReference type="PANTHER" id="PTHR21022">
    <property type="entry name" value="PREPHENATE DEHYDRATASE P PROTEIN"/>
    <property type="match status" value="1"/>
</dbReference>
<dbReference type="SUPFAM" id="SSF53850">
    <property type="entry name" value="Periplasmic binding protein-like II"/>
    <property type="match status" value="1"/>
</dbReference>
<dbReference type="Proteomes" id="UP000198508">
    <property type="component" value="Unassembled WGS sequence"/>
</dbReference>
<evidence type="ECO:0000256" key="19">
    <source>
        <dbReference type="PIRSR" id="PIRSR001500-2"/>
    </source>
</evidence>
<dbReference type="GeneID" id="93279538"/>
<dbReference type="Pfam" id="PF01817">
    <property type="entry name" value="CM_2"/>
    <property type="match status" value="1"/>
</dbReference>
<comment type="pathway">
    <text evidence="4">Amino-acid biosynthesis; L-phenylalanine biosynthesis; phenylpyruvate from prephenate: step 1/1.</text>
</comment>
<name>A0A1I0JN24_9FIRM</name>
<dbReference type="GO" id="GO:0009094">
    <property type="term" value="P:L-phenylalanine biosynthetic process"/>
    <property type="evidence" value="ECO:0007669"/>
    <property type="project" value="UniProtKB-UniPathway"/>
</dbReference>
<dbReference type="GO" id="GO:0004664">
    <property type="term" value="F:prephenate dehydratase activity"/>
    <property type="evidence" value="ECO:0007669"/>
    <property type="project" value="UniProtKB-EC"/>
</dbReference>
<evidence type="ECO:0000256" key="2">
    <source>
        <dbReference type="ARBA" id="ARBA00002364"/>
    </source>
</evidence>
<evidence type="ECO:0000256" key="1">
    <source>
        <dbReference type="ARBA" id="ARBA00000824"/>
    </source>
</evidence>
<evidence type="ECO:0000256" key="6">
    <source>
        <dbReference type="ARBA" id="ARBA00013147"/>
    </source>
</evidence>
<dbReference type="UniPathway" id="UPA00121">
    <property type="reaction ID" value="UER00345"/>
</dbReference>
<protein>
    <recommendedName>
        <fullName evidence="7">Bifunctional chorismate mutase/prephenate dehydratase</fullName>
        <ecNumber evidence="6">4.2.1.51</ecNumber>
    </recommendedName>
    <alternativeName>
        <fullName evidence="17">Chorismate mutase-prephenate dehydratase</fullName>
    </alternativeName>
    <alternativeName>
        <fullName evidence="8">Prephenate dehydratase</fullName>
    </alternativeName>
    <alternativeName>
        <fullName evidence="16">p-protein</fullName>
    </alternativeName>
</protein>
<dbReference type="PANTHER" id="PTHR21022:SF19">
    <property type="entry name" value="PREPHENATE DEHYDRATASE-RELATED"/>
    <property type="match status" value="1"/>
</dbReference>
<dbReference type="EC" id="4.2.1.51" evidence="6"/>
<dbReference type="PROSITE" id="PS51168">
    <property type="entry name" value="CHORISMATE_MUT_2"/>
    <property type="match status" value="1"/>
</dbReference>
<dbReference type="Gene3D" id="3.40.190.10">
    <property type="entry name" value="Periplasmic binding protein-like II"/>
    <property type="match status" value="2"/>
</dbReference>
<keyword evidence="15" id="KW-0511">Multifunctional enzyme</keyword>
<comment type="pathway">
    <text evidence="5">Metabolic intermediate biosynthesis; prephenate biosynthesis; prephenate from chorismate: step 1/1.</text>
</comment>
<dbReference type="PROSITE" id="PS51171">
    <property type="entry name" value="PREPHENATE_DEHYDR_3"/>
    <property type="match status" value="1"/>
</dbReference>
<keyword evidence="24" id="KW-1185">Reference proteome</keyword>
<gene>
    <name evidence="23" type="ORF">SAMN05216313_1335</name>
</gene>
<evidence type="ECO:0000256" key="15">
    <source>
        <dbReference type="ARBA" id="ARBA00023268"/>
    </source>
</evidence>
<evidence type="ECO:0000256" key="13">
    <source>
        <dbReference type="ARBA" id="ARBA00023235"/>
    </source>
</evidence>
<dbReference type="GO" id="GO:0004106">
    <property type="term" value="F:chorismate mutase activity"/>
    <property type="evidence" value="ECO:0007669"/>
    <property type="project" value="UniProtKB-EC"/>
</dbReference>
<keyword evidence="9" id="KW-0963">Cytoplasm</keyword>
<evidence type="ECO:0000259" key="21">
    <source>
        <dbReference type="PROSITE" id="PS51171"/>
    </source>
</evidence>
<evidence type="ECO:0000259" key="22">
    <source>
        <dbReference type="PROSITE" id="PS51671"/>
    </source>
</evidence>
<keyword evidence="13" id="KW-0413">Isomerase</keyword>
<evidence type="ECO:0000256" key="4">
    <source>
        <dbReference type="ARBA" id="ARBA00004741"/>
    </source>
</evidence>
<dbReference type="Gene3D" id="1.20.59.10">
    <property type="entry name" value="Chorismate mutase"/>
    <property type="match status" value="1"/>
</dbReference>
<dbReference type="GO" id="GO:0046417">
    <property type="term" value="P:chorismate metabolic process"/>
    <property type="evidence" value="ECO:0007669"/>
    <property type="project" value="InterPro"/>
</dbReference>
<dbReference type="SUPFAM" id="SSF55021">
    <property type="entry name" value="ACT-like"/>
    <property type="match status" value="1"/>
</dbReference>
<evidence type="ECO:0000256" key="8">
    <source>
        <dbReference type="ARBA" id="ARBA00021872"/>
    </source>
</evidence>
<feature type="domain" description="Prephenate dehydratase" evidence="21">
    <location>
        <begin position="113"/>
        <end position="290"/>
    </location>
</feature>
<comment type="function">
    <text evidence="2">Catalyzes the Claisen rearrangement of chorismate to prephenate and the decarboxylation/dehydration of prephenate to phenylpyruvate.</text>
</comment>
<dbReference type="RefSeq" id="WP_092369604.1">
    <property type="nucleotide sequence ID" value="NZ_CABJCG010000005.1"/>
</dbReference>
<proteinExistence type="predicted"/>
<sequence length="378" mass="41990">MKNLDLGELRGQLDEIDGQLVRLFEQRMKICADVAEYKIETGKAVYDGERERQKLEAVGAMAHGDFNSQAVQELFSQLMTVSRKRQYQLLARHGKGIDTGFQVIEAIQTSGARVAYQGVEGSYGHGAALQFFGREASLYHVTAMEDVMAEVEEGRADYGVLPIENSSAGAVSDNYDLLVKHNNYIVAETQLAVRHALLGLPEARLEDVELVYSHPQALMQCSQYLNSHPQWRQISLENTAAAALKVTRDGDCRQAAVASEIAGRLYGLKVLAPGINHNKNNTTRFIVLSREAVYRKDASKVSICFEGLHRSGSLYNMLGNFIFNNVNMLMIESRPIEGRSWEYRFFVDVEGSLGDAAVQNALKGISEEAVSMRILGNY</sequence>
<evidence type="ECO:0000256" key="7">
    <source>
        <dbReference type="ARBA" id="ARBA00014401"/>
    </source>
</evidence>
<evidence type="ECO:0000259" key="20">
    <source>
        <dbReference type="PROSITE" id="PS51168"/>
    </source>
</evidence>
<dbReference type="Gene3D" id="3.30.70.260">
    <property type="match status" value="1"/>
</dbReference>
<feature type="domain" description="Chorismate mutase" evidence="20">
    <location>
        <begin position="1"/>
        <end position="90"/>
    </location>
</feature>
<evidence type="ECO:0000256" key="5">
    <source>
        <dbReference type="ARBA" id="ARBA00004817"/>
    </source>
</evidence>
<dbReference type="AlphaFoldDB" id="A0A1I0JN24"/>
<keyword evidence="12" id="KW-0584">Phenylalanine biosynthesis</keyword>
<dbReference type="CDD" id="cd13631">
    <property type="entry name" value="PBP2_Ct-PDT_like"/>
    <property type="match status" value="1"/>
</dbReference>
<dbReference type="SUPFAM" id="SSF48600">
    <property type="entry name" value="Chorismate mutase II"/>
    <property type="match status" value="1"/>
</dbReference>
<evidence type="ECO:0000256" key="18">
    <source>
        <dbReference type="ARBA" id="ARBA00047848"/>
    </source>
</evidence>
<evidence type="ECO:0000313" key="23">
    <source>
        <dbReference type="EMBL" id="SEU11978.1"/>
    </source>
</evidence>
<keyword evidence="10" id="KW-0028">Amino-acid biosynthesis</keyword>
<dbReference type="InterPro" id="IPR045865">
    <property type="entry name" value="ACT-like_dom_sf"/>
</dbReference>
<feature type="domain" description="ACT" evidence="22">
    <location>
        <begin position="302"/>
        <end position="378"/>
    </location>
</feature>
<dbReference type="GO" id="GO:0005737">
    <property type="term" value="C:cytoplasm"/>
    <property type="evidence" value="ECO:0007669"/>
    <property type="project" value="UniProtKB-SubCell"/>
</dbReference>
<evidence type="ECO:0000256" key="17">
    <source>
        <dbReference type="ARBA" id="ARBA00031520"/>
    </source>
</evidence>
<comment type="subcellular location">
    <subcellularLocation>
        <location evidence="3">Cytoplasm</location>
    </subcellularLocation>
</comment>
<evidence type="ECO:0000256" key="11">
    <source>
        <dbReference type="ARBA" id="ARBA00023141"/>
    </source>
</evidence>
<reference evidence="24" key="1">
    <citation type="submission" date="2016-10" db="EMBL/GenBank/DDBJ databases">
        <authorList>
            <person name="Varghese N."/>
            <person name="Submissions S."/>
        </authorList>
    </citation>
    <scope>NUCLEOTIDE SEQUENCE [LARGE SCALE GENOMIC DNA]</scope>
    <source>
        <strain evidence="24">NLAE-zl-G277</strain>
    </source>
</reference>
<evidence type="ECO:0000256" key="16">
    <source>
        <dbReference type="ARBA" id="ARBA00031175"/>
    </source>
</evidence>
<evidence type="ECO:0000256" key="3">
    <source>
        <dbReference type="ARBA" id="ARBA00004496"/>
    </source>
</evidence>
<dbReference type="InterPro" id="IPR036263">
    <property type="entry name" value="Chorismate_II_sf"/>
</dbReference>
<accession>A0A1I0JN24</accession>
<dbReference type="PROSITE" id="PS51671">
    <property type="entry name" value="ACT"/>
    <property type="match status" value="1"/>
</dbReference>
<dbReference type="InterPro" id="IPR008242">
    <property type="entry name" value="Chor_mutase/pphenate_deHydtase"/>
</dbReference>
<dbReference type="CDD" id="cd04905">
    <property type="entry name" value="ACT_CM-PDT"/>
    <property type="match status" value="1"/>
</dbReference>
<comment type="catalytic activity">
    <reaction evidence="18">
        <text>prephenate + H(+) = 3-phenylpyruvate + CO2 + H2O</text>
        <dbReference type="Rhea" id="RHEA:21648"/>
        <dbReference type="ChEBI" id="CHEBI:15377"/>
        <dbReference type="ChEBI" id="CHEBI:15378"/>
        <dbReference type="ChEBI" id="CHEBI:16526"/>
        <dbReference type="ChEBI" id="CHEBI:18005"/>
        <dbReference type="ChEBI" id="CHEBI:29934"/>
        <dbReference type="EC" id="4.2.1.51"/>
    </reaction>
</comment>
<evidence type="ECO:0000256" key="9">
    <source>
        <dbReference type="ARBA" id="ARBA00022490"/>
    </source>
</evidence>
<dbReference type="UniPathway" id="UPA00120">
    <property type="reaction ID" value="UER00203"/>
</dbReference>
<dbReference type="Pfam" id="PF00800">
    <property type="entry name" value="PDT"/>
    <property type="match status" value="1"/>
</dbReference>
<evidence type="ECO:0000256" key="10">
    <source>
        <dbReference type="ARBA" id="ARBA00022605"/>
    </source>
</evidence>
<evidence type="ECO:0000313" key="24">
    <source>
        <dbReference type="Proteomes" id="UP000198508"/>
    </source>
</evidence>
<dbReference type="InterPro" id="IPR002912">
    <property type="entry name" value="ACT_dom"/>
</dbReference>
<evidence type="ECO:0000256" key="14">
    <source>
        <dbReference type="ARBA" id="ARBA00023239"/>
    </source>
</evidence>
<dbReference type="NCBIfam" id="NF008865">
    <property type="entry name" value="PRK11898.1"/>
    <property type="match status" value="1"/>
</dbReference>
<dbReference type="InterPro" id="IPR002701">
    <property type="entry name" value="CM_II_prokaryot"/>
</dbReference>
<keyword evidence="11" id="KW-0057">Aromatic amino acid biosynthesis</keyword>
<dbReference type="STRING" id="460384.SAMN05216313_1335"/>
<dbReference type="InterPro" id="IPR001086">
    <property type="entry name" value="Preph_deHydtase"/>
</dbReference>
<organism evidence="23 24">
    <name type="scientific">Enterocloster lavalensis</name>
    <dbReference type="NCBI Taxonomy" id="460384"/>
    <lineage>
        <taxon>Bacteria</taxon>
        <taxon>Bacillati</taxon>
        <taxon>Bacillota</taxon>
        <taxon>Clostridia</taxon>
        <taxon>Lachnospirales</taxon>
        <taxon>Lachnospiraceae</taxon>
        <taxon>Enterocloster</taxon>
    </lineage>
</organism>
<dbReference type="PIRSF" id="PIRSF001500">
    <property type="entry name" value="Chor_mut_pdt_Ppr"/>
    <property type="match status" value="1"/>
</dbReference>
<keyword evidence="14" id="KW-0456">Lyase</keyword>